<keyword evidence="3" id="KW-1185">Reference proteome</keyword>
<proteinExistence type="predicted"/>
<evidence type="ECO:0000313" key="2">
    <source>
        <dbReference type="EMBL" id="EDW38013.1"/>
    </source>
</evidence>
<dbReference type="OMA" id="WHANDQA"/>
<dbReference type="EMBL" id="CH479185">
    <property type="protein sequence ID" value="EDW38013.1"/>
    <property type="molecule type" value="Genomic_DNA"/>
</dbReference>
<evidence type="ECO:0000313" key="3">
    <source>
        <dbReference type="Proteomes" id="UP000008744"/>
    </source>
</evidence>
<name>B4GMD9_DROPE</name>
<dbReference type="Proteomes" id="UP000008744">
    <property type="component" value="Unassembled WGS sequence"/>
</dbReference>
<dbReference type="HOGENOM" id="CLU_2415614_0_0_1"/>
<dbReference type="AlphaFoldDB" id="B4GMD9"/>
<organism evidence="3">
    <name type="scientific">Drosophila persimilis</name>
    <name type="common">Fruit fly</name>
    <dbReference type="NCBI Taxonomy" id="7234"/>
    <lineage>
        <taxon>Eukaryota</taxon>
        <taxon>Metazoa</taxon>
        <taxon>Ecdysozoa</taxon>
        <taxon>Arthropoda</taxon>
        <taxon>Hexapoda</taxon>
        <taxon>Insecta</taxon>
        <taxon>Pterygota</taxon>
        <taxon>Neoptera</taxon>
        <taxon>Endopterygota</taxon>
        <taxon>Diptera</taxon>
        <taxon>Brachycera</taxon>
        <taxon>Muscomorpha</taxon>
        <taxon>Ephydroidea</taxon>
        <taxon>Drosophilidae</taxon>
        <taxon>Drosophila</taxon>
        <taxon>Sophophora</taxon>
    </lineage>
</organism>
<accession>B4GMD9</accession>
<evidence type="ECO:0000256" key="1">
    <source>
        <dbReference type="SAM" id="MobiDB-lite"/>
    </source>
</evidence>
<gene>
    <name evidence="2" type="primary">Dper\GL12267</name>
    <name evidence="2" type="ORF">Dper_GL12267</name>
</gene>
<protein>
    <submittedName>
        <fullName evidence="2">GL12267</fullName>
    </submittedName>
</protein>
<feature type="region of interest" description="Disordered" evidence="1">
    <location>
        <begin position="21"/>
        <end position="79"/>
    </location>
</feature>
<reference evidence="2 3" key="1">
    <citation type="journal article" date="2007" name="Nature">
        <title>Evolution of genes and genomes on the Drosophila phylogeny.</title>
        <authorList>
            <consortium name="Drosophila 12 Genomes Consortium"/>
            <person name="Clark A.G."/>
            <person name="Eisen M.B."/>
            <person name="Smith D.R."/>
            <person name="Bergman C.M."/>
            <person name="Oliver B."/>
            <person name="Markow T.A."/>
            <person name="Kaufman T.C."/>
            <person name="Kellis M."/>
            <person name="Gelbart W."/>
            <person name="Iyer V.N."/>
            <person name="Pollard D.A."/>
            <person name="Sackton T.B."/>
            <person name="Larracuente A.M."/>
            <person name="Singh N.D."/>
            <person name="Abad J.P."/>
            <person name="Abt D.N."/>
            <person name="Adryan B."/>
            <person name="Aguade M."/>
            <person name="Akashi H."/>
            <person name="Anderson W.W."/>
            <person name="Aquadro C.F."/>
            <person name="Ardell D.H."/>
            <person name="Arguello R."/>
            <person name="Artieri C.G."/>
            <person name="Barbash D.A."/>
            <person name="Barker D."/>
            <person name="Barsanti P."/>
            <person name="Batterham P."/>
            <person name="Batzoglou S."/>
            <person name="Begun D."/>
            <person name="Bhutkar A."/>
            <person name="Blanco E."/>
            <person name="Bosak S.A."/>
            <person name="Bradley R.K."/>
            <person name="Brand A.D."/>
            <person name="Brent M.R."/>
            <person name="Brooks A.N."/>
            <person name="Brown R.H."/>
            <person name="Butlin R.K."/>
            <person name="Caggese C."/>
            <person name="Calvi B.R."/>
            <person name="Bernardo de Carvalho A."/>
            <person name="Caspi A."/>
            <person name="Castrezana S."/>
            <person name="Celniker S.E."/>
            <person name="Chang J.L."/>
            <person name="Chapple C."/>
            <person name="Chatterji S."/>
            <person name="Chinwalla A."/>
            <person name="Civetta A."/>
            <person name="Clifton S.W."/>
            <person name="Comeron J.M."/>
            <person name="Costello J.C."/>
            <person name="Coyne J.A."/>
            <person name="Daub J."/>
            <person name="David R.G."/>
            <person name="Delcher A.L."/>
            <person name="Delehaunty K."/>
            <person name="Do C.B."/>
            <person name="Ebling H."/>
            <person name="Edwards K."/>
            <person name="Eickbush T."/>
            <person name="Evans J.D."/>
            <person name="Filipski A."/>
            <person name="Findeiss S."/>
            <person name="Freyhult E."/>
            <person name="Fulton L."/>
            <person name="Fulton R."/>
            <person name="Garcia A.C."/>
            <person name="Gardiner A."/>
            <person name="Garfield D.A."/>
            <person name="Garvin B.E."/>
            <person name="Gibson G."/>
            <person name="Gilbert D."/>
            <person name="Gnerre S."/>
            <person name="Godfrey J."/>
            <person name="Good R."/>
            <person name="Gotea V."/>
            <person name="Gravely B."/>
            <person name="Greenberg A.J."/>
            <person name="Griffiths-Jones S."/>
            <person name="Gross S."/>
            <person name="Guigo R."/>
            <person name="Gustafson E.A."/>
            <person name="Haerty W."/>
            <person name="Hahn M.W."/>
            <person name="Halligan D.L."/>
            <person name="Halpern A.L."/>
            <person name="Halter G.M."/>
            <person name="Han M.V."/>
            <person name="Heger A."/>
            <person name="Hillier L."/>
            <person name="Hinrichs A.S."/>
            <person name="Holmes I."/>
            <person name="Hoskins R.A."/>
            <person name="Hubisz M.J."/>
            <person name="Hultmark D."/>
            <person name="Huntley M.A."/>
            <person name="Jaffe D.B."/>
            <person name="Jagadeeshan S."/>
            <person name="Jeck W.R."/>
            <person name="Johnson J."/>
            <person name="Jones C.D."/>
            <person name="Jordan W.C."/>
            <person name="Karpen G.H."/>
            <person name="Kataoka E."/>
            <person name="Keightley P.D."/>
            <person name="Kheradpour P."/>
            <person name="Kirkness E.F."/>
            <person name="Koerich L.B."/>
            <person name="Kristiansen K."/>
            <person name="Kudrna D."/>
            <person name="Kulathinal R.J."/>
            <person name="Kumar S."/>
            <person name="Kwok R."/>
            <person name="Lander E."/>
            <person name="Langley C.H."/>
            <person name="Lapoint R."/>
            <person name="Lazzaro B.P."/>
            <person name="Lee S.J."/>
            <person name="Levesque L."/>
            <person name="Li R."/>
            <person name="Lin C.F."/>
            <person name="Lin M.F."/>
            <person name="Lindblad-Toh K."/>
            <person name="Llopart A."/>
            <person name="Long M."/>
            <person name="Low L."/>
            <person name="Lozovsky E."/>
            <person name="Lu J."/>
            <person name="Luo M."/>
            <person name="Machado C.A."/>
            <person name="Makalowski W."/>
            <person name="Marzo M."/>
            <person name="Matsuda M."/>
            <person name="Matzkin L."/>
            <person name="McAllister B."/>
            <person name="McBride C.S."/>
            <person name="McKernan B."/>
            <person name="McKernan K."/>
            <person name="Mendez-Lago M."/>
            <person name="Minx P."/>
            <person name="Mollenhauer M.U."/>
            <person name="Montooth K."/>
            <person name="Mount S.M."/>
            <person name="Mu X."/>
            <person name="Myers E."/>
            <person name="Negre B."/>
            <person name="Newfeld S."/>
            <person name="Nielsen R."/>
            <person name="Noor M.A."/>
            <person name="O'Grady P."/>
            <person name="Pachter L."/>
            <person name="Papaceit M."/>
            <person name="Parisi M.J."/>
            <person name="Parisi M."/>
            <person name="Parts L."/>
            <person name="Pedersen J.S."/>
            <person name="Pesole G."/>
            <person name="Phillippy A.M."/>
            <person name="Ponting C.P."/>
            <person name="Pop M."/>
            <person name="Porcelli D."/>
            <person name="Powell J.R."/>
            <person name="Prohaska S."/>
            <person name="Pruitt K."/>
            <person name="Puig M."/>
            <person name="Quesneville H."/>
            <person name="Ram K.R."/>
            <person name="Rand D."/>
            <person name="Rasmussen M.D."/>
            <person name="Reed L.K."/>
            <person name="Reenan R."/>
            <person name="Reily A."/>
            <person name="Remington K.A."/>
            <person name="Rieger T.T."/>
            <person name="Ritchie M.G."/>
            <person name="Robin C."/>
            <person name="Rogers Y.H."/>
            <person name="Rohde C."/>
            <person name="Rozas J."/>
            <person name="Rubenfield M.J."/>
            <person name="Ruiz A."/>
            <person name="Russo S."/>
            <person name="Salzberg S.L."/>
            <person name="Sanchez-Gracia A."/>
            <person name="Saranga D.J."/>
            <person name="Sato H."/>
            <person name="Schaeffer S.W."/>
            <person name="Schatz M.C."/>
            <person name="Schlenke T."/>
            <person name="Schwartz R."/>
            <person name="Segarra C."/>
            <person name="Singh R.S."/>
            <person name="Sirot L."/>
            <person name="Sirota M."/>
            <person name="Sisneros N.B."/>
            <person name="Smith C.D."/>
            <person name="Smith T.F."/>
            <person name="Spieth J."/>
            <person name="Stage D.E."/>
            <person name="Stark A."/>
            <person name="Stephan W."/>
            <person name="Strausberg R.L."/>
            <person name="Strempel S."/>
            <person name="Sturgill D."/>
            <person name="Sutton G."/>
            <person name="Sutton G.G."/>
            <person name="Tao W."/>
            <person name="Teichmann S."/>
            <person name="Tobari Y.N."/>
            <person name="Tomimura Y."/>
            <person name="Tsolas J.M."/>
            <person name="Valente V.L."/>
            <person name="Venter E."/>
            <person name="Venter J.C."/>
            <person name="Vicario S."/>
            <person name="Vieira F.G."/>
            <person name="Vilella A.J."/>
            <person name="Villasante A."/>
            <person name="Walenz B."/>
            <person name="Wang J."/>
            <person name="Wasserman M."/>
            <person name="Watts T."/>
            <person name="Wilson D."/>
            <person name="Wilson R.K."/>
            <person name="Wing R.A."/>
            <person name="Wolfner M.F."/>
            <person name="Wong A."/>
            <person name="Wong G.K."/>
            <person name="Wu C.I."/>
            <person name="Wu G."/>
            <person name="Yamamoto D."/>
            <person name="Yang H.P."/>
            <person name="Yang S.P."/>
            <person name="Yorke J.A."/>
            <person name="Yoshida K."/>
            <person name="Zdobnov E."/>
            <person name="Zhang P."/>
            <person name="Zhang Y."/>
            <person name="Zimin A.V."/>
            <person name="Baldwin J."/>
            <person name="Abdouelleil A."/>
            <person name="Abdulkadir J."/>
            <person name="Abebe A."/>
            <person name="Abera B."/>
            <person name="Abreu J."/>
            <person name="Acer S.C."/>
            <person name="Aftuck L."/>
            <person name="Alexander A."/>
            <person name="An P."/>
            <person name="Anderson E."/>
            <person name="Anderson S."/>
            <person name="Arachi H."/>
            <person name="Azer M."/>
            <person name="Bachantsang P."/>
            <person name="Barry A."/>
            <person name="Bayul T."/>
            <person name="Berlin A."/>
            <person name="Bessette D."/>
            <person name="Bloom T."/>
            <person name="Blye J."/>
            <person name="Boguslavskiy L."/>
            <person name="Bonnet C."/>
            <person name="Boukhgalter B."/>
            <person name="Bourzgui I."/>
            <person name="Brown A."/>
            <person name="Cahill P."/>
            <person name="Channer S."/>
            <person name="Cheshatsang Y."/>
            <person name="Chuda L."/>
            <person name="Citroen M."/>
            <person name="Collymore A."/>
            <person name="Cooke P."/>
            <person name="Costello M."/>
            <person name="D'Aco K."/>
            <person name="Daza R."/>
            <person name="De Haan G."/>
            <person name="DeGray S."/>
            <person name="DeMaso C."/>
            <person name="Dhargay N."/>
            <person name="Dooley K."/>
            <person name="Dooley E."/>
            <person name="Doricent M."/>
            <person name="Dorje P."/>
            <person name="Dorjee K."/>
            <person name="Dupes A."/>
            <person name="Elong R."/>
            <person name="Falk J."/>
            <person name="Farina A."/>
            <person name="Faro S."/>
            <person name="Ferguson D."/>
            <person name="Fisher S."/>
            <person name="Foley C.D."/>
            <person name="Franke A."/>
            <person name="Friedrich D."/>
            <person name="Gadbois L."/>
            <person name="Gearin G."/>
            <person name="Gearin C.R."/>
            <person name="Giannoukos G."/>
            <person name="Goode T."/>
            <person name="Graham J."/>
            <person name="Grandbois E."/>
            <person name="Grewal S."/>
            <person name="Gyaltsen K."/>
            <person name="Hafez N."/>
            <person name="Hagos B."/>
            <person name="Hall J."/>
            <person name="Henson C."/>
            <person name="Hollinger A."/>
            <person name="Honan T."/>
            <person name="Huard M.D."/>
            <person name="Hughes L."/>
            <person name="Hurhula B."/>
            <person name="Husby M.E."/>
            <person name="Kamat A."/>
            <person name="Kanga B."/>
            <person name="Kashin S."/>
            <person name="Khazanovich D."/>
            <person name="Kisner P."/>
            <person name="Lance K."/>
            <person name="Lara M."/>
            <person name="Lee W."/>
            <person name="Lennon N."/>
            <person name="Letendre F."/>
            <person name="LeVine R."/>
            <person name="Lipovsky A."/>
            <person name="Liu X."/>
            <person name="Liu J."/>
            <person name="Liu S."/>
            <person name="Lokyitsang T."/>
            <person name="Lokyitsang Y."/>
            <person name="Lubonja R."/>
            <person name="Lui A."/>
            <person name="MacDonald P."/>
            <person name="Magnisalis V."/>
            <person name="Maru K."/>
            <person name="Matthews C."/>
            <person name="McCusker W."/>
            <person name="McDonough S."/>
            <person name="Mehta T."/>
            <person name="Meldrim J."/>
            <person name="Meneus L."/>
            <person name="Mihai O."/>
            <person name="Mihalev A."/>
            <person name="Mihova T."/>
            <person name="Mittelman R."/>
            <person name="Mlenga V."/>
            <person name="Montmayeur A."/>
            <person name="Mulrain L."/>
            <person name="Navidi A."/>
            <person name="Naylor J."/>
            <person name="Negash T."/>
            <person name="Nguyen T."/>
            <person name="Nguyen N."/>
            <person name="Nicol R."/>
            <person name="Norbu C."/>
            <person name="Norbu N."/>
            <person name="Novod N."/>
            <person name="O'Neill B."/>
            <person name="Osman S."/>
            <person name="Markiewicz E."/>
            <person name="Oyono O.L."/>
            <person name="Patti C."/>
            <person name="Phunkhang P."/>
            <person name="Pierre F."/>
            <person name="Priest M."/>
            <person name="Raghuraman S."/>
            <person name="Rege F."/>
            <person name="Reyes R."/>
            <person name="Rise C."/>
            <person name="Rogov P."/>
            <person name="Ross K."/>
            <person name="Ryan E."/>
            <person name="Settipalli S."/>
            <person name="Shea T."/>
            <person name="Sherpa N."/>
            <person name="Shi L."/>
            <person name="Shih D."/>
            <person name="Sparrow T."/>
            <person name="Spaulding J."/>
            <person name="Stalker J."/>
            <person name="Stange-Thomann N."/>
            <person name="Stavropoulos S."/>
            <person name="Stone C."/>
            <person name="Strader C."/>
            <person name="Tesfaye S."/>
            <person name="Thomson T."/>
            <person name="Thoulutsang Y."/>
            <person name="Thoulutsang D."/>
            <person name="Topham K."/>
            <person name="Topping I."/>
            <person name="Tsamla T."/>
            <person name="Vassiliev H."/>
            <person name="Vo A."/>
            <person name="Wangchuk T."/>
            <person name="Wangdi T."/>
            <person name="Weiand M."/>
            <person name="Wilkinson J."/>
            <person name="Wilson A."/>
            <person name="Yadav S."/>
            <person name="Young G."/>
            <person name="Yu Q."/>
            <person name="Zembek L."/>
            <person name="Zhong D."/>
            <person name="Zimmer A."/>
            <person name="Zwirko Z."/>
            <person name="Jaffe D.B."/>
            <person name="Alvarez P."/>
            <person name="Brockman W."/>
            <person name="Butler J."/>
            <person name="Chin C."/>
            <person name="Gnerre S."/>
            <person name="Grabherr M."/>
            <person name="Kleber M."/>
            <person name="Mauceli E."/>
            <person name="MacCallum I."/>
        </authorList>
    </citation>
    <scope>NUCLEOTIDE SEQUENCE [LARGE SCALE GENOMIC DNA]</scope>
    <source>
        <strain evidence="3">MSH-3 / Tucson 14011-0111.49</strain>
    </source>
</reference>
<sequence>MAKSGTEATIPWLPLARCAAASSKPPIHQGATHCNLSEEHEQAQEEQQAQEEPQEQQQEKEQEMLPGIWHANDQAKARGVANFPEIYGRHEAH</sequence>